<dbReference type="EMBL" id="SJDU01000319">
    <property type="protein sequence ID" value="TKZ31344.1"/>
    <property type="molecule type" value="Genomic_DNA"/>
</dbReference>
<dbReference type="RefSeq" id="WP_137998990.1">
    <property type="nucleotide sequence ID" value="NZ_SJDU01000319.1"/>
</dbReference>
<sequence length="472" mass="55382">MEKYLNIEEINNIVEKNYNKKYDKLTAFIKDEDISKVLLKDKSAAVSPKVIRFIIGEYLNLKEIIKLDNVDNIGYSLDENSFRDSLEKIYIASKKDNKTKNILYPYCIFASNEQINNLYKEAKEIASARFKYAAFMLEAIALNGTKTALNLVYEASKKFKQNTVRLTCKAILNLITKEAKMPLEVFADKIIPDFDFDANGIRIVEGEDDKKRFKIILKDDFSFSILDEYKNKEFKTFPKDFPASAKKELSKLKSEINRVIKMQTERLQFAFMDGRKWTLKDWRELFFGNPLMKEFAIKLIWGIYDKKNKLLKTFRYMEDGSFNNEDDEEIKIEEIKSKEKILIGLISPIETKKEVIEKWKKQLEDYEIVQPFNQLSTETKEEIIKKIPSVVTVGTIRWLASKLNMETENGDGGIIYGYYLFDTYNEAYIEILTPSIYYGIDNNEEIEIKINFRNADERFEYGAYLMLSNYLK</sequence>
<dbReference type="Proteomes" id="UP000310168">
    <property type="component" value="Unassembled WGS sequence"/>
</dbReference>
<proteinExistence type="predicted"/>
<keyword evidence="3" id="KW-1185">Reference proteome</keyword>
<comment type="caution">
    <text evidence="2">The sequence shown here is derived from an EMBL/GenBank/DDBJ whole genome shotgun (WGS) entry which is preliminary data.</text>
</comment>
<evidence type="ECO:0000313" key="3">
    <source>
        <dbReference type="Proteomes" id="UP000310168"/>
    </source>
</evidence>
<accession>A0ABY2TNZ5</accession>
<protein>
    <submittedName>
        <fullName evidence="2">DUF4132 domain-containing protein</fullName>
    </submittedName>
</protein>
<feature type="domain" description="DUF4132" evidence="1">
    <location>
        <begin position="239"/>
        <end position="379"/>
    </location>
</feature>
<gene>
    <name evidence="2" type="ORF">EZH24_09940</name>
</gene>
<dbReference type="Pfam" id="PF13569">
    <property type="entry name" value="DUF4132"/>
    <property type="match status" value="1"/>
</dbReference>
<reference evidence="2 3" key="1">
    <citation type="journal article" date="2019" name="Anaerobe">
        <title>Brachyspira catarrhinii sp. nov., an anaerobic intestinal spirochaete isolated from vervet monkeys may have been misidentified as Brachyspira aalborgi in previous studies.</title>
        <authorList>
            <person name="Phillips N.D."/>
            <person name="La T."/>
            <person name="Hampson D.J."/>
        </authorList>
    </citation>
    <scope>NUCLEOTIDE SEQUENCE [LARGE SCALE GENOMIC DNA]</scope>
    <source>
        <strain evidence="2 3">Z12</strain>
    </source>
</reference>
<organism evidence="2 3">
    <name type="scientific">Brachyspira catarrhinii</name>
    <dbReference type="NCBI Taxonomy" id="2528966"/>
    <lineage>
        <taxon>Bacteria</taxon>
        <taxon>Pseudomonadati</taxon>
        <taxon>Spirochaetota</taxon>
        <taxon>Spirochaetia</taxon>
        <taxon>Brachyspirales</taxon>
        <taxon>Brachyspiraceae</taxon>
        <taxon>Brachyspira</taxon>
    </lineage>
</organism>
<evidence type="ECO:0000313" key="2">
    <source>
        <dbReference type="EMBL" id="TKZ31344.1"/>
    </source>
</evidence>
<name>A0ABY2TNZ5_9SPIR</name>
<evidence type="ECO:0000259" key="1">
    <source>
        <dbReference type="Pfam" id="PF13569"/>
    </source>
</evidence>
<dbReference type="InterPro" id="IPR025406">
    <property type="entry name" value="DUF4132"/>
</dbReference>